<feature type="transmembrane region" description="Helical" evidence="1">
    <location>
        <begin position="84"/>
        <end position="107"/>
    </location>
</feature>
<sequence length="191" mass="20039">MAEDEITPLPAPQEPAWGAIGADFPLWQAKEAMAQIEKRIATQTTTLGVYETRATTLLGWLSAEVIATVTATLSRLVSTAPGNLSAAAVVAMALSVLIPAATSAFLLTRVFTPKDWSAGGADIGWLVASDMTEPSELEVLQAFAQAGAVGVTTNDAALHAAFRSLTLGWRWFLAVPMSALVVSLFVLAAVR</sequence>
<evidence type="ECO:0000256" key="1">
    <source>
        <dbReference type="SAM" id="Phobius"/>
    </source>
</evidence>
<keyword evidence="1" id="KW-0812">Transmembrane</keyword>
<feature type="transmembrane region" description="Helical" evidence="1">
    <location>
        <begin position="57"/>
        <end position="77"/>
    </location>
</feature>
<keyword evidence="1" id="KW-1133">Transmembrane helix</keyword>
<keyword evidence="3" id="KW-1185">Reference proteome</keyword>
<dbReference type="AlphaFoldDB" id="A0A7W4PE89"/>
<evidence type="ECO:0000313" key="2">
    <source>
        <dbReference type="EMBL" id="MBB2189179.1"/>
    </source>
</evidence>
<proteinExistence type="predicted"/>
<dbReference type="RefSeq" id="WP_183118375.1">
    <property type="nucleotide sequence ID" value="NZ_JABEQF010000003.1"/>
</dbReference>
<name>A0A7W4PE89_9PROT</name>
<dbReference type="EMBL" id="JABEQF010000003">
    <property type="protein sequence ID" value="MBB2189179.1"/>
    <property type="molecule type" value="Genomic_DNA"/>
</dbReference>
<reference evidence="2 3" key="1">
    <citation type="submission" date="2020-04" db="EMBL/GenBank/DDBJ databases">
        <title>Description of novel Gluconacetobacter.</title>
        <authorList>
            <person name="Sombolestani A."/>
        </authorList>
    </citation>
    <scope>NUCLEOTIDE SEQUENCE [LARGE SCALE GENOMIC DNA]</scope>
    <source>
        <strain evidence="2 3">LMG 21311</strain>
    </source>
</reference>
<dbReference type="Proteomes" id="UP000555756">
    <property type="component" value="Unassembled WGS sequence"/>
</dbReference>
<evidence type="ECO:0000313" key="3">
    <source>
        <dbReference type="Proteomes" id="UP000555756"/>
    </source>
</evidence>
<organism evidence="2 3">
    <name type="scientific">Gluconacetobacter azotocaptans</name>
    <dbReference type="NCBI Taxonomy" id="142834"/>
    <lineage>
        <taxon>Bacteria</taxon>
        <taxon>Pseudomonadati</taxon>
        <taxon>Pseudomonadota</taxon>
        <taxon>Alphaproteobacteria</taxon>
        <taxon>Acetobacterales</taxon>
        <taxon>Acetobacteraceae</taxon>
        <taxon>Gluconacetobacter</taxon>
    </lineage>
</organism>
<comment type="caution">
    <text evidence="2">The sequence shown here is derived from an EMBL/GenBank/DDBJ whole genome shotgun (WGS) entry which is preliminary data.</text>
</comment>
<feature type="transmembrane region" description="Helical" evidence="1">
    <location>
        <begin position="171"/>
        <end position="190"/>
    </location>
</feature>
<accession>A0A7W4PE89</accession>
<keyword evidence="1" id="KW-0472">Membrane</keyword>
<protein>
    <submittedName>
        <fullName evidence="2">Uncharacterized protein</fullName>
    </submittedName>
</protein>
<gene>
    <name evidence="2" type="ORF">HLH34_04270</name>
</gene>